<dbReference type="PANTHER" id="PTHR11732">
    <property type="entry name" value="ALDO/KETO REDUCTASE"/>
    <property type="match status" value="1"/>
</dbReference>
<keyword evidence="2" id="KW-0521">NADP</keyword>
<dbReference type="InterPro" id="IPR036812">
    <property type="entry name" value="NAD(P)_OxRdtase_dom_sf"/>
</dbReference>
<feature type="domain" description="NADP-dependent oxidoreductase" evidence="8">
    <location>
        <begin position="19"/>
        <end position="285"/>
    </location>
</feature>
<evidence type="ECO:0000256" key="6">
    <source>
        <dbReference type="PIRSR" id="PIRSR000097-2"/>
    </source>
</evidence>
<evidence type="ECO:0000256" key="4">
    <source>
        <dbReference type="ARBA" id="ARBA00023002"/>
    </source>
</evidence>
<dbReference type="CDD" id="cd19125">
    <property type="entry name" value="AKR_AKR4C1-15"/>
    <property type="match status" value="1"/>
</dbReference>
<protein>
    <submittedName>
        <fullName evidence="9">NADPH-dependent aldo-keto reductase, chloroplastic</fullName>
    </submittedName>
</protein>
<dbReference type="InterPro" id="IPR023210">
    <property type="entry name" value="NADP_OxRdtase_dom"/>
</dbReference>
<dbReference type="Pfam" id="PF00248">
    <property type="entry name" value="Aldo_ket_red"/>
    <property type="match status" value="1"/>
</dbReference>
<dbReference type="PROSITE" id="PS00063">
    <property type="entry name" value="ALDOKETO_REDUCTASE_3"/>
    <property type="match status" value="1"/>
</dbReference>
<feature type="binding site" evidence="6">
    <location>
        <position position="114"/>
    </location>
    <ligand>
        <name>substrate</name>
    </ligand>
</feature>
<dbReference type="PIRSF" id="PIRSF000097">
    <property type="entry name" value="AKR"/>
    <property type="match status" value="1"/>
</dbReference>
<comment type="similarity">
    <text evidence="1">Belongs to the aldo/keto reductase family.</text>
</comment>
<proteinExistence type="inferred from homology"/>
<dbReference type="InterPro" id="IPR018170">
    <property type="entry name" value="Aldo/ket_reductase_CS"/>
</dbReference>
<name>A0AAD8MLS8_9APIA</name>
<evidence type="ECO:0000256" key="2">
    <source>
        <dbReference type="ARBA" id="ARBA00022857"/>
    </source>
</evidence>
<evidence type="ECO:0000259" key="8">
    <source>
        <dbReference type="Pfam" id="PF00248"/>
    </source>
</evidence>
<feature type="site" description="Lowers pKa of active site Tyr" evidence="7">
    <location>
        <position position="81"/>
    </location>
</feature>
<dbReference type="SUPFAM" id="SSF51430">
    <property type="entry name" value="NAD(P)-linked oxidoreductase"/>
    <property type="match status" value="1"/>
</dbReference>
<evidence type="ECO:0000256" key="7">
    <source>
        <dbReference type="PIRSR" id="PIRSR000097-3"/>
    </source>
</evidence>
<reference evidence="9" key="2">
    <citation type="submission" date="2023-05" db="EMBL/GenBank/DDBJ databases">
        <authorList>
            <person name="Schelkunov M.I."/>
        </authorList>
    </citation>
    <scope>NUCLEOTIDE SEQUENCE</scope>
    <source>
        <strain evidence="9">Hsosn_3</strain>
        <tissue evidence="9">Leaf</tissue>
    </source>
</reference>
<sequence length="315" mass="34716">MAKAIRFFKLNTGANIPSVGLGTWQSEPGVVGDAVTNAVKIGYRHIDCAHVYSNEKEVGSALKKLFDDGIVKRADLWITSKLWCSDHAPEDVPVALDRTLQNLQLDYLDLYLIHWPVSMKKGSVGFAPENLCPPNIPGTWKAMEALYDSGKARAIGVSNFTSKKLEDLLQVARVPPAVNQVEIHPGWQQAKLRSFCESKGIHLTGYSPLGSSGSSFVKIQVLKSPVVNMIAEKLGKSPAQVALRWGLQNGNSVLPKSTNATRIKENFDVFGWEIPEDLLAKFSEIEQSRLLRGSGFVHETLGTYKTVEELWDGEL</sequence>
<comment type="caution">
    <text evidence="9">The sequence shown here is derived from an EMBL/GenBank/DDBJ whole genome shotgun (WGS) entry which is preliminary data.</text>
</comment>
<keyword evidence="10" id="KW-1185">Reference proteome</keyword>
<reference evidence="9" key="1">
    <citation type="submission" date="2023-02" db="EMBL/GenBank/DDBJ databases">
        <title>Genome of toxic invasive species Heracleum sosnowskyi carries increased number of genes despite the absence of recent whole-genome duplications.</title>
        <authorList>
            <person name="Schelkunov M."/>
            <person name="Shtratnikova V."/>
            <person name="Makarenko M."/>
            <person name="Klepikova A."/>
            <person name="Omelchenko D."/>
            <person name="Novikova G."/>
            <person name="Obukhova E."/>
            <person name="Bogdanov V."/>
            <person name="Penin A."/>
            <person name="Logacheva M."/>
        </authorList>
    </citation>
    <scope>NUCLEOTIDE SEQUENCE</scope>
    <source>
        <strain evidence="9">Hsosn_3</strain>
        <tissue evidence="9">Leaf</tissue>
    </source>
</reference>
<keyword evidence="4" id="KW-0560">Oxidoreductase</keyword>
<dbReference type="PROSITE" id="PS00798">
    <property type="entry name" value="ALDOKETO_REDUCTASE_1"/>
    <property type="match status" value="1"/>
</dbReference>
<dbReference type="PROSITE" id="PS00062">
    <property type="entry name" value="ALDOKETO_REDUCTASE_2"/>
    <property type="match status" value="1"/>
</dbReference>
<dbReference type="FunFam" id="3.20.20.100:FF:000010">
    <property type="entry name" value="NADPH-dependent aldo-keto reductase, chloroplastic"/>
    <property type="match status" value="1"/>
</dbReference>
<dbReference type="InterPro" id="IPR020471">
    <property type="entry name" value="AKR"/>
</dbReference>
<organism evidence="9 10">
    <name type="scientific">Heracleum sosnowskyi</name>
    <dbReference type="NCBI Taxonomy" id="360622"/>
    <lineage>
        <taxon>Eukaryota</taxon>
        <taxon>Viridiplantae</taxon>
        <taxon>Streptophyta</taxon>
        <taxon>Embryophyta</taxon>
        <taxon>Tracheophyta</taxon>
        <taxon>Spermatophyta</taxon>
        <taxon>Magnoliopsida</taxon>
        <taxon>eudicotyledons</taxon>
        <taxon>Gunneridae</taxon>
        <taxon>Pentapetalae</taxon>
        <taxon>asterids</taxon>
        <taxon>campanulids</taxon>
        <taxon>Apiales</taxon>
        <taxon>Apiaceae</taxon>
        <taxon>Apioideae</taxon>
        <taxon>apioid superclade</taxon>
        <taxon>Tordylieae</taxon>
        <taxon>Tordyliinae</taxon>
        <taxon>Heracleum</taxon>
    </lineage>
</organism>
<dbReference type="AlphaFoldDB" id="A0AAD8MLS8"/>
<evidence type="ECO:0000256" key="1">
    <source>
        <dbReference type="ARBA" id="ARBA00007905"/>
    </source>
</evidence>
<evidence type="ECO:0000313" key="10">
    <source>
        <dbReference type="Proteomes" id="UP001237642"/>
    </source>
</evidence>
<dbReference type="InterPro" id="IPR044498">
    <property type="entry name" value="AKR4C"/>
</dbReference>
<dbReference type="EMBL" id="JAUIZM010000006">
    <property type="protein sequence ID" value="KAK1377522.1"/>
    <property type="molecule type" value="Genomic_DNA"/>
</dbReference>
<evidence type="ECO:0000313" key="9">
    <source>
        <dbReference type="EMBL" id="KAK1377522.1"/>
    </source>
</evidence>
<dbReference type="Proteomes" id="UP001237642">
    <property type="component" value="Unassembled WGS sequence"/>
</dbReference>
<dbReference type="PRINTS" id="PR00069">
    <property type="entry name" value="ALDKETRDTASE"/>
</dbReference>
<evidence type="ECO:0000256" key="5">
    <source>
        <dbReference type="PIRSR" id="PIRSR000097-1"/>
    </source>
</evidence>
<evidence type="ECO:0000256" key="3">
    <source>
        <dbReference type="ARBA" id="ARBA00022990"/>
    </source>
</evidence>
<dbReference type="Gene3D" id="3.20.20.100">
    <property type="entry name" value="NADP-dependent oxidoreductase domain"/>
    <property type="match status" value="1"/>
</dbReference>
<dbReference type="GO" id="GO:0016491">
    <property type="term" value="F:oxidoreductase activity"/>
    <property type="evidence" value="ECO:0007669"/>
    <property type="project" value="UniProtKB-KW"/>
</dbReference>
<feature type="active site" description="Proton donor" evidence="5">
    <location>
        <position position="52"/>
    </location>
</feature>
<gene>
    <name evidence="9" type="ORF">POM88_024266</name>
</gene>
<accession>A0AAD8MLS8</accession>
<keyword evidence="3" id="KW-0007">Acetylation</keyword>